<keyword evidence="1" id="KW-0812">Transmembrane</keyword>
<dbReference type="EMBL" id="CP140158">
    <property type="protein sequence ID" value="WQG84169.1"/>
    <property type="molecule type" value="Genomic_DNA"/>
</dbReference>
<keyword evidence="1" id="KW-0472">Membrane</keyword>
<evidence type="ECO:0000313" key="3">
    <source>
        <dbReference type="Proteomes" id="UP001324185"/>
    </source>
</evidence>
<keyword evidence="3" id="KW-1185">Reference proteome</keyword>
<keyword evidence="1" id="KW-1133">Transmembrane helix</keyword>
<evidence type="ECO:0008006" key="4">
    <source>
        <dbReference type="Google" id="ProtNLM"/>
    </source>
</evidence>
<sequence>MSRLLYRCDNLAEIESTYKDLRDAGVEDAHLHVIAKQDGQLLRRGLNVANNWYKTDILNGWSQGVRYGLAAGILASLFFAAFDVFSGFYGFVGVLFTLAIFTGFGTWLGGFIGLQSKNHALKDFYHFVDEGDYLLLIDLSLSEAKHVKGVMNYHPSLKLVSDEVETTIPVHIMERMH</sequence>
<gene>
    <name evidence="2" type="ORF">SR900_06735</name>
</gene>
<protein>
    <recommendedName>
        <fullName evidence="4">DUF1269 domain-containing protein</fullName>
    </recommendedName>
</protein>
<feature type="transmembrane region" description="Helical" evidence="1">
    <location>
        <begin position="88"/>
        <end position="114"/>
    </location>
</feature>
<dbReference type="RefSeq" id="WP_018624626.1">
    <property type="nucleotide sequence ID" value="NZ_CP140158.1"/>
</dbReference>
<proteinExistence type="predicted"/>
<organism evidence="2 3">
    <name type="scientific">Kangiella aquimarina</name>
    <dbReference type="NCBI Taxonomy" id="261965"/>
    <lineage>
        <taxon>Bacteria</taxon>
        <taxon>Pseudomonadati</taxon>
        <taxon>Pseudomonadota</taxon>
        <taxon>Gammaproteobacteria</taxon>
        <taxon>Kangiellales</taxon>
        <taxon>Kangiellaceae</taxon>
        <taxon>Kangiella</taxon>
    </lineage>
</organism>
<feature type="transmembrane region" description="Helical" evidence="1">
    <location>
        <begin position="64"/>
        <end position="82"/>
    </location>
</feature>
<name>A0ABZ0X0Z8_9GAMM</name>
<evidence type="ECO:0000313" key="2">
    <source>
        <dbReference type="EMBL" id="WQG84169.1"/>
    </source>
</evidence>
<accession>A0ABZ0X0Z8</accession>
<evidence type="ECO:0000256" key="1">
    <source>
        <dbReference type="SAM" id="Phobius"/>
    </source>
</evidence>
<dbReference type="Proteomes" id="UP001324185">
    <property type="component" value="Chromosome"/>
</dbReference>
<reference evidence="2 3" key="1">
    <citation type="submission" date="2023-11" db="EMBL/GenBank/DDBJ databases">
        <title>MicrobeMod: A computational toolkit for identifying prokaryotic methylation and restriction-modification with nanopore sequencing.</title>
        <authorList>
            <person name="Crits-Christoph A."/>
            <person name="Kang S.C."/>
            <person name="Lee H."/>
            <person name="Ostrov N."/>
        </authorList>
    </citation>
    <scope>NUCLEOTIDE SEQUENCE [LARGE SCALE GENOMIC DNA]</scope>
    <source>
        <strain evidence="2 3">DSMZ 16071</strain>
    </source>
</reference>